<dbReference type="AlphaFoldDB" id="A0A4Y2L0Q6"/>
<evidence type="ECO:0000313" key="2">
    <source>
        <dbReference type="EMBL" id="GBN08165.1"/>
    </source>
</evidence>
<protein>
    <submittedName>
        <fullName evidence="2">Uncharacterized protein</fullName>
    </submittedName>
</protein>
<dbReference type="Proteomes" id="UP000499080">
    <property type="component" value="Unassembled WGS sequence"/>
</dbReference>
<evidence type="ECO:0000256" key="1">
    <source>
        <dbReference type="SAM" id="MobiDB-lite"/>
    </source>
</evidence>
<proteinExistence type="predicted"/>
<feature type="region of interest" description="Disordered" evidence="1">
    <location>
        <begin position="20"/>
        <end position="40"/>
    </location>
</feature>
<dbReference type="EMBL" id="BGPR01005237">
    <property type="protein sequence ID" value="GBN08165.1"/>
    <property type="molecule type" value="Genomic_DNA"/>
</dbReference>
<organism evidence="2 3">
    <name type="scientific">Araneus ventricosus</name>
    <name type="common">Orbweaver spider</name>
    <name type="synonym">Epeira ventricosa</name>
    <dbReference type="NCBI Taxonomy" id="182803"/>
    <lineage>
        <taxon>Eukaryota</taxon>
        <taxon>Metazoa</taxon>
        <taxon>Ecdysozoa</taxon>
        <taxon>Arthropoda</taxon>
        <taxon>Chelicerata</taxon>
        <taxon>Arachnida</taxon>
        <taxon>Araneae</taxon>
        <taxon>Araneomorphae</taxon>
        <taxon>Entelegynae</taxon>
        <taxon>Araneoidea</taxon>
        <taxon>Araneidae</taxon>
        <taxon>Araneus</taxon>
    </lineage>
</organism>
<accession>A0A4Y2L0Q6</accession>
<keyword evidence="3" id="KW-1185">Reference proteome</keyword>
<evidence type="ECO:0000313" key="3">
    <source>
        <dbReference type="Proteomes" id="UP000499080"/>
    </source>
</evidence>
<comment type="caution">
    <text evidence="2">The sequence shown here is derived from an EMBL/GenBank/DDBJ whole genome shotgun (WGS) entry which is preliminary data.</text>
</comment>
<name>A0A4Y2L0Q6_ARAVE</name>
<sequence>MTAVAIASSIEAGVLVAHHRATARPHPKEKCTITGGETQRPTTGKRVLAYLSGSNSNQRCVYSRSPPPCGVWTYVNPSRPPVPRSRPYH</sequence>
<reference evidence="2 3" key="1">
    <citation type="journal article" date="2019" name="Sci. Rep.">
        <title>Orb-weaving spider Araneus ventricosus genome elucidates the spidroin gene catalogue.</title>
        <authorList>
            <person name="Kono N."/>
            <person name="Nakamura H."/>
            <person name="Ohtoshi R."/>
            <person name="Moran D.A.P."/>
            <person name="Shinohara A."/>
            <person name="Yoshida Y."/>
            <person name="Fujiwara M."/>
            <person name="Mori M."/>
            <person name="Tomita M."/>
            <person name="Arakawa K."/>
        </authorList>
    </citation>
    <scope>NUCLEOTIDE SEQUENCE [LARGE SCALE GENOMIC DNA]</scope>
</reference>
<gene>
    <name evidence="2" type="ORF">AVEN_1032_1</name>
</gene>